<keyword evidence="1" id="KW-0175">Coiled coil</keyword>
<evidence type="ECO:0000256" key="1">
    <source>
        <dbReference type="SAM" id="Coils"/>
    </source>
</evidence>
<protein>
    <submittedName>
        <fullName evidence="3">Uncharacterized protein</fullName>
    </submittedName>
</protein>
<gene>
    <name evidence="3" type="ORF">ACEWY4_008659</name>
</gene>
<proteinExistence type="predicted"/>
<dbReference type="Proteomes" id="UP001591681">
    <property type="component" value="Unassembled WGS sequence"/>
</dbReference>
<feature type="coiled-coil region" evidence="1">
    <location>
        <begin position="185"/>
        <end position="233"/>
    </location>
</feature>
<dbReference type="PANTHER" id="PTHR33488">
    <property type="entry name" value="ZGC:162509"/>
    <property type="match status" value="1"/>
</dbReference>
<organism evidence="3 4">
    <name type="scientific">Coilia grayii</name>
    <name type="common">Gray's grenadier anchovy</name>
    <dbReference type="NCBI Taxonomy" id="363190"/>
    <lineage>
        <taxon>Eukaryota</taxon>
        <taxon>Metazoa</taxon>
        <taxon>Chordata</taxon>
        <taxon>Craniata</taxon>
        <taxon>Vertebrata</taxon>
        <taxon>Euteleostomi</taxon>
        <taxon>Actinopterygii</taxon>
        <taxon>Neopterygii</taxon>
        <taxon>Teleostei</taxon>
        <taxon>Clupei</taxon>
        <taxon>Clupeiformes</taxon>
        <taxon>Clupeoidei</taxon>
        <taxon>Engraulidae</taxon>
        <taxon>Coilinae</taxon>
        <taxon>Coilia</taxon>
    </lineage>
</organism>
<accession>A0ABD1KBX3</accession>
<keyword evidence="4" id="KW-1185">Reference proteome</keyword>
<reference evidence="3 4" key="1">
    <citation type="submission" date="2024-09" db="EMBL/GenBank/DDBJ databases">
        <title>A chromosome-level genome assembly of Gray's grenadier anchovy, Coilia grayii.</title>
        <authorList>
            <person name="Fu Z."/>
        </authorList>
    </citation>
    <scope>NUCLEOTIDE SEQUENCE [LARGE SCALE GENOMIC DNA]</scope>
    <source>
        <strain evidence="3">G4</strain>
        <tissue evidence="3">Muscle</tissue>
    </source>
</reference>
<evidence type="ECO:0000313" key="4">
    <source>
        <dbReference type="Proteomes" id="UP001591681"/>
    </source>
</evidence>
<feature type="region of interest" description="Disordered" evidence="2">
    <location>
        <begin position="408"/>
        <end position="459"/>
    </location>
</feature>
<dbReference type="PANTHER" id="PTHR33488:SF2">
    <property type="entry name" value="EARLY ENDOSOME ANTIGEN 1-LIKE"/>
    <property type="match status" value="1"/>
</dbReference>
<dbReference type="EMBL" id="JBHFQA010000007">
    <property type="protein sequence ID" value="KAL2096511.1"/>
    <property type="molecule type" value="Genomic_DNA"/>
</dbReference>
<name>A0ABD1KBX3_9TELE</name>
<dbReference type="AlphaFoldDB" id="A0ABD1KBX3"/>
<sequence>MASQIAKTTQSLTTASEMRETTKMLMQPNANWEEYLTPAPLSIAIMGELVFISSDVHSDFSINKNPPKNGFQYIKYPDSFRACLMQVCNSGWQAFNEAHKNMDQIRIHTASVPDYMKAAVKILFNATDEVIETLLPNQLNNIRDIADECVKLADGVEKKYSDVISLIQELLEACVNAEHFYGEELENVQRKLEETKLREQTAKELNERSKKAMEAMAKQLEDAQDAYKKSMDDLPSGWEMIGMDFVEGLTSTVTSLLNGVTAIVTAPAKAVSGVVNALSSKSQSPEGENVDDITLMKVFSKSGEILQYAQSIKTYVTDSEIDWKTLYDQQKKCTMTTHAQGQFERISKDLKKLSECTPRREALLLCEKSISICAELATYTPDKDWDKKKTEDMIKKIQELNNEAWGFDCTSKKSSGSPALSPKPPMMSKTESSDSGRKSASQRASENAHFRIEQSREQLKQTRESYDKCVENMEKNQKELTDILCELQNCELKEIDFQTTIKMLVKGLDAMGRVKEQWEKMVRFFQMVSNIVKTSLSKTLHNFVTTADDTKKLSYNGKLFAKDLLYNQAFQASNIASLVHMISGTYTQVSNMYLMDRVSSLGKLMAMDKGNPQFLQERQMLQESCREAQNGILQLVLKNKKEFERKTDDRMAKIEGELKAILPAAPPEETERIKEIVQAGFGEGEGDYY</sequence>
<comment type="caution">
    <text evidence="3">The sequence shown here is derived from an EMBL/GenBank/DDBJ whole genome shotgun (WGS) entry which is preliminary data.</text>
</comment>
<evidence type="ECO:0000313" key="3">
    <source>
        <dbReference type="EMBL" id="KAL2096511.1"/>
    </source>
</evidence>
<feature type="compositionally biased region" description="Basic and acidic residues" evidence="2">
    <location>
        <begin position="446"/>
        <end position="459"/>
    </location>
</feature>
<evidence type="ECO:0000256" key="2">
    <source>
        <dbReference type="SAM" id="MobiDB-lite"/>
    </source>
</evidence>